<gene>
    <name evidence="1" type="ORF">FisN_1Hh389</name>
</gene>
<proteinExistence type="predicted"/>
<dbReference type="OrthoDB" id="52051at2759"/>
<dbReference type="SUPFAM" id="SSF48452">
    <property type="entry name" value="TPR-like"/>
    <property type="match status" value="1"/>
</dbReference>
<dbReference type="Proteomes" id="UP000198406">
    <property type="component" value="Unassembled WGS sequence"/>
</dbReference>
<reference evidence="1 2" key="1">
    <citation type="journal article" date="2015" name="Plant Cell">
        <title>Oil accumulation by the oleaginous diatom Fistulifera solaris as revealed by the genome and transcriptome.</title>
        <authorList>
            <person name="Tanaka T."/>
            <person name="Maeda Y."/>
            <person name="Veluchamy A."/>
            <person name="Tanaka M."/>
            <person name="Abida H."/>
            <person name="Marechal E."/>
            <person name="Bowler C."/>
            <person name="Muto M."/>
            <person name="Sunaga Y."/>
            <person name="Tanaka M."/>
            <person name="Yoshino T."/>
            <person name="Taniguchi T."/>
            <person name="Fukuda Y."/>
            <person name="Nemoto M."/>
            <person name="Matsumoto M."/>
            <person name="Wong P.S."/>
            <person name="Aburatani S."/>
            <person name="Fujibuchi W."/>
        </authorList>
    </citation>
    <scope>NUCLEOTIDE SEQUENCE [LARGE SCALE GENOMIC DNA]</scope>
    <source>
        <strain evidence="1 2">JPCC DA0580</strain>
    </source>
</reference>
<protein>
    <submittedName>
        <fullName evidence="1">Uncharacterized protein</fullName>
    </submittedName>
</protein>
<accession>A0A1Z5KGJ4</accession>
<dbReference type="InParanoid" id="A0A1Z5KGJ4"/>
<dbReference type="Gene3D" id="1.25.40.10">
    <property type="entry name" value="Tetratricopeptide repeat domain"/>
    <property type="match status" value="1"/>
</dbReference>
<dbReference type="AlphaFoldDB" id="A0A1Z5KGJ4"/>
<sequence length="238" mass="27779">MPSLVPEHHAVGRDLPDIDSARQLFESLFSEDSVSQQVFLKDEDMPVMLSSVSRRRREIEIQLLASLNDSDDAVEELMHLWIAERGDEYATTIMEMEKECSVGLLQEEVVLRRMIQEQPGWAEPVIRLATLLFYKGRTEESYEMALHALYLKPWHIEVPQLLVLLALREQNMAKALSWARRGMPALSRTNRRRKEWVALSLEQAREQFDNAERQREDYCQTLKSHEGTNESTESHIWE</sequence>
<dbReference type="EMBL" id="BDSP01000224">
    <property type="protein sequence ID" value="GAX25434.1"/>
    <property type="molecule type" value="Genomic_DNA"/>
</dbReference>
<comment type="caution">
    <text evidence="1">The sequence shown here is derived from an EMBL/GenBank/DDBJ whole genome shotgun (WGS) entry which is preliminary data.</text>
</comment>
<dbReference type="InterPro" id="IPR011990">
    <property type="entry name" value="TPR-like_helical_dom_sf"/>
</dbReference>
<keyword evidence="2" id="KW-1185">Reference proteome</keyword>
<evidence type="ECO:0000313" key="1">
    <source>
        <dbReference type="EMBL" id="GAX25434.1"/>
    </source>
</evidence>
<name>A0A1Z5KGJ4_FISSO</name>
<evidence type="ECO:0000313" key="2">
    <source>
        <dbReference type="Proteomes" id="UP000198406"/>
    </source>
</evidence>
<organism evidence="1 2">
    <name type="scientific">Fistulifera solaris</name>
    <name type="common">Oleaginous diatom</name>
    <dbReference type="NCBI Taxonomy" id="1519565"/>
    <lineage>
        <taxon>Eukaryota</taxon>
        <taxon>Sar</taxon>
        <taxon>Stramenopiles</taxon>
        <taxon>Ochrophyta</taxon>
        <taxon>Bacillariophyta</taxon>
        <taxon>Bacillariophyceae</taxon>
        <taxon>Bacillariophycidae</taxon>
        <taxon>Naviculales</taxon>
        <taxon>Naviculaceae</taxon>
        <taxon>Fistulifera</taxon>
    </lineage>
</organism>